<proteinExistence type="predicted"/>
<evidence type="ECO:0000313" key="1">
    <source>
        <dbReference type="EMBL" id="MPC39095.1"/>
    </source>
</evidence>
<sequence>MKPNSSSTTTPRRDWRRCMLCLESTPMNTRAPTTSTRKNTHGTHLPVHQCCICHSAFLGFHQWPCSRWFATKNTHLAHGEAYLSHPES</sequence>
<protein>
    <submittedName>
        <fullName evidence="1">Uncharacterized protein</fullName>
    </submittedName>
</protein>
<organism evidence="1 2">
    <name type="scientific">Portunus trituberculatus</name>
    <name type="common">Swimming crab</name>
    <name type="synonym">Neptunus trituberculatus</name>
    <dbReference type="NCBI Taxonomy" id="210409"/>
    <lineage>
        <taxon>Eukaryota</taxon>
        <taxon>Metazoa</taxon>
        <taxon>Ecdysozoa</taxon>
        <taxon>Arthropoda</taxon>
        <taxon>Crustacea</taxon>
        <taxon>Multicrustacea</taxon>
        <taxon>Malacostraca</taxon>
        <taxon>Eumalacostraca</taxon>
        <taxon>Eucarida</taxon>
        <taxon>Decapoda</taxon>
        <taxon>Pleocyemata</taxon>
        <taxon>Brachyura</taxon>
        <taxon>Eubrachyura</taxon>
        <taxon>Portunoidea</taxon>
        <taxon>Portunidae</taxon>
        <taxon>Portuninae</taxon>
        <taxon>Portunus</taxon>
    </lineage>
</organism>
<accession>A0A5B7F036</accession>
<name>A0A5B7F036_PORTR</name>
<dbReference type="Proteomes" id="UP000324222">
    <property type="component" value="Unassembled WGS sequence"/>
</dbReference>
<evidence type="ECO:0000313" key="2">
    <source>
        <dbReference type="Proteomes" id="UP000324222"/>
    </source>
</evidence>
<gene>
    <name evidence="1" type="ORF">E2C01_032614</name>
</gene>
<dbReference type="AlphaFoldDB" id="A0A5B7F036"/>
<keyword evidence="2" id="KW-1185">Reference proteome</keyword>
<reference evidence="1 2" key="1">
    <citation type="submission" date="2019-05" db="EMBL/GenBank/DDBJ databases">
        <title>Another draft genome of Portunus trituberculatus and its Hox gene families provides insights of decapod evolution.</title>
        <authorList>
            <person name="Jeong J.-H."/>
            <person name="Song I."/>
            <person name="Kim S."/>
            <person name="Choi T."/>
            <person name="Kim D."/>
            <person name="Ryu S."/>
            <person name="Kim W."/>
        </authorList>
    </citation>
    <scope>NUCLEOTIDE SEQUENCE [LARGE SCALE GENOMIC DNA]</scope>
    <source>
        <tissue evidence="1">Muscle</tissue>
    </source>
</reference>
<comment type="caution">
    <text evidence="1">The sequence shown here is derived from an EMBL/GenBank/DDBJ whole genome shotgun (WGS) entry which is preliminary data.</text>
</comment>
<dbReference type="EMBL" id="VSRR010004256">
    <property type="protein sequence ID" value="MPC39095.1"/>
    <property type="molecule type" value="Genomic_DNA"/>
</dbReference>